<evidence type="ECO:0000313" key="3">
    <source>
        <dbReference type="Proteomes" id="UP000799092"/>
    </source>
</evidence>
<evidence type="ECO:0000313" key="2">
    <source>
        <dbReference type="EMBL" id="MRH44580.1"/>
    </source>
</evidence>
<dbReference type="RefSeq" id="WP_153738192.1">
    <property type="nucleotide sequence ID" value="NZ_WJNG01000017.1"/>
</dbReference>
<proteinExistence type="predicted"/>
<feature type="transmembrane region" description="Helical" evidence="1">
    <location>
        <begin position="35"/>
        <end position="55"/>
    </location>
</feature>
<dbReference type="Proteomes" id="UP000799092">
    <property type="component" value="Unassembled WGS sequence"/>
</dbReference>
<evidence type="ECO:0000256" key="1">
    <source>
        <dbReference type="SAM" id="Phobius"/>
    </source>
</evidence>
<keyword evidence="1" id="KW-0812">Transmembrane</keyword>
<feature type="transmembrane region" description="Helical" evidence="1">
    <location>
        <begin position="61"/>
        <end position="81"/>
    </location>
</feature>
<accession>A0A6A8DH77</accession>
<sequence length="87" mass="9438">MDISIIVGISIISLVLAFLVHFLQKKTGLKRKTFYIIFISLLSIAIVLLISSYIVGGWTGLGLGALSIYIGVPSITTLLVLKIMEKS</sequence>
<dbReference type="Pfam" id="PF14150">
    <property type="entry name" value="YesK"/>
    <property type="match status" value="1"/>
</dbReference>
<dbReference type="OrthoDB" id="9943485at2"/>
<keyword evidence="1" id="KW-0472">Membrane</keyword>
<dbReference type="AlphaFoldDB" id="A0A6A8DH77"/>
<keyword evidence="1" id="KW-1133">Transmembrane helix</keyword>
<gene>
    <name evidence="2" type="ORF">GH741_18195</name>
</gene>
<feature type="transmembrane region" description="Helical" evidence="1">
    <location>
        <begin position="6"/>
        <end position="23"/>
    </location>
</feature>
<reference evidence="2" key="1">
    <citation type="submission" date="2019-11" db="EMBL/GenBank/DDBJ databases">
        <authorList>
            <person name="Li J."/>
        </authorList>
    </citation>
    <scope>NUCLEOTIDE SEQUENCE</scope>
    <source>
        <strain evidence="2">B6B</strain>
    </source>
</reference>
<protein>
    <recommendedName>
        <fullName evidence="4">YesK-like protein</fullName>
    </recommendedName>
</protein>
<keyword evidence="3" id="KW-1185">Reference proteome</keyword>
<evidence type="ECO:0008006" key="4">
    <source>
        <dbReference type="Google" id="ProtNLM"/>
    </source>
</evidence>
<dbReference type="InterPro" id="IPR025434">
    <property type="entry name" value="YesK-like"/>
</dbReference>
<comment type="caution">
    <text evidence="2">The sequence shown here is derived from an EMBL/GenBank/DDBJ whole genome shotgun (WGS) entry which is preliminary data.</text>
</comment>
<name>A0A6A8DH77_9BACI</name>
<organism evidence="2 3">
    <name type="scientific">Aquibacillus halophilus</name>
    <dbReference type="NCBI Taxonomy" id="930132"/>
    <lineage>
        <taxon>Bacteria</taxon>
        <taxon>Bacillati</taxon>
        <taxon>Bacillota</taxon>
        <taxon>Bacilli</taxon>
        <taxon>Bacillales</taxon>
        <taxon>Bacillaceae</taxon>
        <taxon>Aquibacillus</taxon>
    </lineage>
</organism>
<dbReference type="EMBL" id="WJNG01000017">
    <property type="protein sequence ID" value="MRH44580.1"/>
    <property type="molecule type" value="Genomic_DNA"/>
</dbReference>